<dbReference type="Gramene" id="rna30946">
    <property type="protein sequence ID" value="RHN55718.1"/>
    <property type="gene ID" value="gene30946"/>
</dbReference>
<comment type="caution">
    <text evidence="1">The sequence shown here is derived from an EMBL/GenBank/DDBJ whole genome shotgun (WGS) entry which is preliminary data.</text>
</comment>
<accession>A0A396HT85</accession>
<protein>
    <submittedName>
        <fullName evidence="1">Uncharacterized protein</fullName>
    </submittedName>
</protein>
<name>A0A396HT85_MEDTR</name>
<evidence type="ECO:0000313" key="1">
    <source>
        <dbReference type="EMBL" id="RHN55718.1"/>
    </source>
</evidence>
<gene>
    <name evidence="1" type="ORF">MtrunA17_Chr5g0421021</name>
</gene>
<dbReference type="Proteomes" id="UP000265566">
    <property type="component" value="Chromosome 5"/>
</dbReference>
<dbReference type="EMBL" id="PSQE01000005">
    <property type="protein sequence ID" value="RHN55718.1"/>
    <property type="molecule type" value="Genomic_DNA"/>
</dbReference>
<proteinExistence type="predicted"/>
<dbReference type="AlphaFoldDB" id="A0A396HT85"/>
<reference evidence="1" key="1">
    <citation type="journal article" date="2018" name="Nat. Plants">
        <title>Whole-genome landscape of Medicago truncatula symbiotic genes.</title>
        <authorList>
            <person name="Pecrix Y."/>
            <person name="Gamas P."/>
            <person name="Carrere S."/>
        </authorList>
    </citation>
    <scope>NUCLEOTIDE SEQUENCE</scope>
    <source>
        <tissue evidence="1">Leaves</tissue>
    </source>
</reference>
<sequence>MDTREENHIVLASIYRPSSSYIHMPISILFLDVEKESSTLHLSRPLVGFFHLVPDVLLAAPGYWLPDTCFTPAVCYFRFAVSRSSKICHARSLTAALFSDTFCHCFRF</sequence>
<organism evidence="1">
    <name type="scientific">Medicago truncatula</name>
    <name type="common">Barrel medic</name>
    <name type="synonym">Medicago tribuloides</name>
    <dbReference type="NCBI Taxonomy" id="3880"/>
    <lineage>
        <taxon>Eukaryota</taxon>
        <taxon>Viridiplantae</taxon>
        <taxon>Streptophyta</taxon>
        <taxon>Embryophyta</taxon>
        <taxon>Tracheophyta</taxon>
        <taxon>Spermatophyta</taxon>
        <taxon>Magnoliopsida</taxon>
        <taxon>eudicotyledons</taxon>
        <taxon>Gunneridae</taxon>
        <taxon>Pentapetalae</taxon>
        <taxon>rosids</taxon>
        <taxon>fabids</taxon>
        <taxon>Fabales</taxon>
        <taxon>Fabaceae</taxon>
        <taxon>Papilionoideae</taxon>
        <taxon>50 kb inversion clade</taxon>
        <taxon>NPAAA clade</taxon>
        <taxon>Hologalegina</taxon>
        <taxon>IRL clade</taxon>
        <taxon>Trifolieae</taxon>
        <taxon>Medicago</taxon>
    </lineage>
</organism>